<keyword evidence="8" id="KW-0807">Transducer</keyword>
<evidence type="ECO:0000256" key="2">
    <source>
        <dbReference type="ARBA" id="ARBA00022475"/>
    </source>
</evidence>
<feature type="transmembrane region" description="Helical" evidence="10">
    <location>
        <begin position="123"/>
        <end position="146"/>
    </location>
</feature>
<keyword evidence="5" id="KW-0297">G-protein coupled receptor</keyword>
<dbReference type="OrthoDB" id="6117944at2759"/>
<dbReference type="EnsemblMetazoa" id="XM_038202982.1">
    <property type="protein sequence ID" value="XP_038058910.1"/>
    <property type="gene ID" value="LOC119730197"/>
</dbReference>
<feature type="region of interest" description="Disordered" evidence="9">
    <location>
        <begin position="223"/>
        <end position="253"/>
    </location>
</feature>
<feature type="transmembrane region" description="Helical" evidence="10">
    <location>
        <begin position="262"/>
        <end position="285"/>
    </location>
</feature>
<dbReference type="PANTHER" id="PTHR24228">
    <property type="entry name" value="B2 BRADYKININ RECEPTOR/ANGIOTENSIN II RECEPTOR"/>
    <property type="match status" value="1"/>
</dbReference>
<dbReference type="Proteomes" id="UP000887568">
    <property type="component" value="Unplaced"/>
</dbReference>
<dbReference type="GO" id="GO:0005886">
    <property type="term" value="C:plasma membrane"/>
    <property type="evidence" value="ECO:0007669"/>
    <property type="project" value="UniProtKB-SubCell"/>
</dbReference>
<dbReference type="CDD" id="cd00637">
    <property type="entry name" value="7tm_classA_rhodopsin-like"/>
    <property type="match status" value="1"/>
</dbReference>
<feature type="transmembrane region" description="Helical" evidence="10">
    <location>
        <begin position="291"/>
        <end position="315"/>
    </location>
</feature>
<keyword evidence="6 10" id="KW-0472">Membrane</keyword>
<dbReference type="Gene3D" id="1.20.1070.10">
    <property type="entry name" value="Rhodopsin 7-helix transmembrane proteins"/>
    <property type="match status" value="1"/>
</dbReference>
<reference evidence="12" key="1">
    <citation type="submission" date="2022-11" db="UniProtKB">
        <authorList>
            <consortium name="EnsemblMetazoa"/>
        </authorList>
    </citation>
    <scope>IDENTIFICATION</scope>
</reference>
<feature type="transmembrane region" description="Helical" evidence="10">
    <location>
        <begin position="43"/>
        <end position="64"/>
    </location>
</feature>
<evidence type="ECO:0000256" key="7">
    <source>
        <dbReference type="ARBA" id="ARBA00023170"/>
    </source>
</evidence>
<dbReference type="PRINTS" id="PR00237">
    <property type="entry name" value="GPCRRHODOPSN"/>
</dbReference>
<keyword evidence="13" id="KW-1185">Reference proteome</keyword>
<keyword evidence="4 10" id="KW-1133">Transmembrane helix</keyword>
<dbReference type="GO" id="GO:0004930">
    <property type="term" value="F:G protein-coupled receptor activity"/>
    <property type="evidence" value="ECO:0007669"/>
    <property type="project" value="UniProtKB-KW"/>
</dbReference>
<dbReference type="OMA" id="YRYFCVV"/>
<dbReference type="AlphaFoldDB" id="A0A914A5B0"/>
<evidence type="ECO:0000259" key="11">
    <source>
        <dbReference type="PROSITE" id="PS50262"/>
    </source>
</evidence>
<dbReference type="InterPro" id="IPR017452">
    <property type="entry name" value="GPCR_Rhodpsn_7TM"/>
</dbReference>
<feature type="transmembrane region" description="Helical" evidence="10">
    <location>
        <begin position="84"/>
        <end position="103"/>
    </location>
</feature>
<dbReference type="InterPro" id="IPR000276">
    <property type="entry name" value="GPCR_Rhodpsn"/>
</dbReference>
<evidence type="ECO:0000256" key="10">
    <source>
        <dbReference type="SAM" id="Phobius"/>
    </source>
</evidence>
<dbReference type="SUPFAM" id="SSF81321">
    <property type="entry name" value="Family A G protein-coupled receptor-like"/>
    <property type="match status" value="1"/>
</dbReference>
<keyword evidence="2" id="KW-1003">Cell membrane</keyword>
<evidence type="ECO:0000256" key="6">
    <source>
        <dbReference type="ARBA" id="ARBA00023136"/>
    </source>
</evidence>
<accession>A0A914A5B0</accession>
<evidence type="ECO:0000256" key="5">
    <source>
        <dbReference type="ARBA" id="ARBA00023040"/>
    </source>
</evidence>
<dbReference type="GeneID" id="119730197"/>
<evidence type="ECO:0000256" key="1">
    <source>
        <dbReference type="ARBA" id="ARBA00004651"/>
    </source>
</evidence>
<dbReference type="PROSITE" id="PS50262">
    <property type="entry name" value="G_PROTEIN_RECEP_F1_2"/>
    <property type="match status" value="1"/>
</dbReference>
<evidence type="ECO:0000256" key="9">
    <source>
        <dbReference type="SAM" id="MobiDB-lite"/>
    </source>
</evidence>
<feature type="transmembrane region" description="Helical" evidence="10">
    <location>
        <begin position="168"/>
        <end position="195"/>
    </location>
</feature>
<feature type="transmembrane region" description="Helical" evidence="10">
    <location>
        <begin position="6"/>
        <end position="31"/>
    </location>
</feature>
<dbReference type="Pfam" id="PF00001">
    <property type="entry name" value="7tm_1"/>
    <property type="match status" value="1"/>
</dbReference>
<evidence type="ECO:0000256" key="4">
    <source>
        <dbReference type="ARBA" id="ARBA00022989"/>
    </source>
</evidence>
<organism evidence="12 13">
    <name type="scientific">Patiria miniata</name>
    <name type="common">Bat star</name>
    <name type="synonym">Asterina miniata</name>
    <dbReference type="NCBI Taxonomy" id="46514"/>
    <lineage>
        <taxon>Eukaryota</taxon>
        <taxon>Metazoa</taxon>
        <taxon>Echinodermata</taxon>
        <taxon>Eleutherozoa</taxon>
        <taxon>Asterozoa</taxon>
        <taxon>Asteroidea</taxon>
        <taxon>Valvatacea</taxon>
        <taxon>Valvatida</taxon>
        <taxon>Asterinidae</taxon>
        <taxon>Patiria</taxon>
    </lineage>
</organism>
<evidence type="ECO:0000313" key="12">
    <source>
        <dbReference type="EnsemblMetazoa" id="XP_038058910.1"/>
    </source>
</evidence>
<proteinExistence type="predicted"/>
<name>A0A914A5B0_PATMI</name>
<comment type="subcellular location">
    <subcellularLocation>
        <location evidence="1">Cell membrane</location>
        <topology evidence="1">Multi-pass membrane protein</topology>
    </subcellularLocation>
</comment>
<keyword evidence="7" id="KW-0675">Receptor</keyword>
<evidence type="ECO:0000313" key="13">
    <source>
        <dbReference type="Proteomes" id="UP000887568"/>
    </source>
</evidence>
<evidence type="ECO:0000256" key="3">
    <source>
        <dbReference type="ARBA" id="ARBA00022692"/>
    </source>
</evidence>
<sequence>MASALVIVLVVLVVPFFILGVLGNIGVLLCVVFTPSLRTRANAIIVSLTTSCLAFLVTVVPFTLDSFIHTDWRFAVWYCHATAYLSFAFIGITVFNIAALSLYRYFCVVHPTRMLLRSKANLILLIAISWLVPLTTQTLISSFHIARTEYIPMYARCVFVKVGEHSTLYNILVLGGFLPTLGLTLYSYAGIYVTVRLSARRLRQQAEISSRPNLRVEATENEGLSAGAGSTNSTQHPVVRNTRRTSKAPRGPNRDKHCLTKICVVVFVLFMVCYGPIVTLTAIYAHDDFPAAAYMICTVVYWLGSCLHPLVYAILQPQIRRSFLRLAGCCCKSANFSTNESSVGATTTGQES</sequence>
<protein>
    <recommendedName>
        <fullName evidence="11">G-protein coupled receptors family 1 profile domain-containing protein</fullName>
    </recommendedName>
</protein>
<dbReference type="PANTHER" id="PTHR24228:SF74">
    <property type="entry name" value="G-PROTEIN COUPLED RECEPTORS FAMILY 1 PROFILE DOMAIN-CONTAINING PROTEIN"/>
    <property type="match status" value="1"/>
</dbReference>
<dbReference type="RefSeq" id="XP_038058910.1">
    <property type="nucleotide sequence ID" value="XM_038202982.1"/>
</dbReference>
<feature type="domain" description="G-protein coupled receptors family 1 profile" evidence="11">
    <location>
        <begin position="23"/>
        <end position="312"/>
    </location>
</feature>
<keyword evidence="3 10" id="KW-0812">Transmembrane</keyword>
<evidence type="ECO:0000256" key="8">
    <source>
        <dbReference type="ARBA" id="ARBA00023224"/>
    </source>
</evidence>